<dbReference type="Gene3D" id="3.55.50.30">
    <property type="match status" value="1"/>
</dbReference>
<evidence type="ECO:0000259" key="2">
    <source>
        <dbReference type="Pfam" id="PF04773"/>
    </source>
</evidence>
<dbReference type="RefSeq" id="WP_073001826.1">
    <property type="nucleotide sequence ID" value="NZ_FQUM01000005.1"/>
</dbReference>
<evidence type="ECO:0000313" key="4">
    <source>
        <dbReference type="EMBL" id="SHF39340.1"/>
    </source>
</evidence>
<keyword evidence="5" id="KW-1185">Reference proteome</keyword>
<dbReference type="AlphaFoldDB" id="A0A1M5BA79"/>
<proteinExistence type="predicted"/>
<dbReference type="Gene3D" id="2.60.120.1440">
    <property type="match status" value="1"/>
</dbReference>
<dbReference type="InterPro" id="IPR012373">
    <property type="entry name" value="Ferrdict_sens_TM"/>
</dbReference>
<evidence type="ECO:0000259" key="3">
    <source>
        <dbReference type="Pfam" id="PF16344"/>
    </source>
</evidence>
<dbReference type="PIRSF" id="PIRSF018266">
    <property type="entry name" value="FecR"/>
    <property type="match status" value="1"/>
</dbReference>
<dbReference type="InterPro" id="IPR032508">
    <property type="entry name" value="FecR_C"/>
</dbReference>
<protein>
    <submittedName>
        <fullName evidence="4">FecR family protein</fullName>
    </submittedName>
</protein>
<gene>
    <name evidence="4" type="ORF">SAMN05444274_10553</name>
</gene>
<dbReference type="Pfam" id="PF04773">
    <property type="entry name" value="FecR"/>
    <property type="match status" value="1"/>
</dbReference>
<reference evidence="4 5" key="1">
    <citation type="submission" date="2016-11" db="EMBL/GenBank/DDBJ databases">
        <authorList>
            <person name="Jaros S."/>
            <person name="Januszkiewicz K."/>
            <person name="Wedrychowicz H."/>
        </authorList>
    </citation>
    <scope>NUCLEOTIDE SEQUENCE [LARGE SCALE GENOMIC DNA]</scope>
    <source>
        <strain evidence="4 5">DSM 26910</strain>
    </source>
</reference>
<dbReference type="EMBL" id="FQUM01000005">
    <property type="protein sequence ID" value="SHF39340.1"/>
    <property type="molecule type" value="Genomic_DNA"/>
</dbReference>
<organism evidence="4 5">
    <name type="scientific">Mariniphaga anaerophila</name>
    <dbReference type="NCBI Taxonomy" id="1484053"/>
    <lineage>
        <taxon>Bacteria</taxon>
        <taxon>Pseudomonadati</taxon>
        <taxon>Bacteroidota</taxon>
        <taxon>Bacteroidia</taxon>
        <taxon>Marinilabiliales</taxon>
        <taxon>Prolixibacteraceae</taxon>
        <taxon>Mariniphaga</taxon>
    </lineage>
</organism>
<name>A0A1M5BA79_9BACT</name>
<feature type="domain" description="Protein FecR C-terminal" evidence="3">
    <location>
        <begin position="259"/>
        <end position="327"/>
    </location>
</feature>
<dbReference type="Proteomes" id="UP000184164">
    <property type="component" value="Unassembled WGS sequence"/>
</dbReference>
<dbReference type="STRING" id="1484053.SAMN05444274_10553"/>
<keyword evidence="1" id="KW-1133">Transmembrane helix</keyword>
<dbReference type="OrthoDB" id="1115929at2"/>
<dbReference type="Pfam" id="PF16344">
    <property type="entry name" value="FecR_C"/>
    <property type="match status" value="1"/>
</dbReference>
<keyword evidence="1" id="KW-0472">Membrane</keyword>
<dbReference type="InterPro" id="IPR006860">
    <property type="entry name" value="FecR"/>
</dbReference>
<feature type="transmembrane region" description="Helical" evidence="1">
    <location>
        <begin position="83"/>
        <end position="104"/>
    </location>
</feature>
<feature type="domain" description="FecR protein" evidence="2">
    <location>
        <begin position="123"/>
        <end position="211"/>
    </location>
</feature>
<dbReference type="PANTHER" id="PTHR30273">
    <property type="entry name" value="PERIPLASMIC SIGNAL SENSOR AND SIGMA FACTOR ACTIVATOR FECR-RELATED"/>
    <property type="match status" value="1"/>
</dbReference>
<dbReference type="PANTHER" id="PTHR30273:SF2">
    <property type="entry name" value="PROTEIN FECR"/>
    <property type="match status" value="1"/>
</dbReference>
<evidence type="ECO:0000256" key="1">
    <source>
        <dbReference type="SAM" id="Phobius"/>
    </source>
</evidence>
<evidence type="ECO:0000313" key="5">
    <source>
        <dbReference type="Proteomes" id="UP000184164"/>
    </source>
</evidence>
<keyword evidence="1" id="KW-0812">Transmembrane</keyword>
<sequence>MENQIKNILKRGNTENAGIESRQEMLSLFHQPEIEYALKDELVKELEGWNASEASSPNLKKIFANIWTTIKKQERQKKAKIRYLNMGMRIAAALVIGLLLGVFVTSRVTREAPVFYTAHSPLGSVSELELPDGTTIFLNSGSDIKYSVNSKRNPREVFLDGEAWFQVERDKKRPFVVHTPLYNVQVTGTKFNVKAYKSENRVTTTLEEGEVVISSDKNSQINRDFVLNPGQQLALSGGSGKPEIQQVNPKWFTAWKDNKLILVNMPLKELIVLLERKYGVEFVIKDDSVLNYHCDAAFQGESLIELMDILKKMIAIDYKVVGQTIEITTSETSKKEGK</sequence>
<accession>A0A1M5BA79</accession>
<dbReference type="GO" id="GO:0016989">
    <property type="term" value="F:sigma factor antagonist activity"/>
    <property type="evidence" value="ECO:0007669"/>
    <property type="project" value="TreeGrafter"/>
</dbReference>